<organism evidence="1">
    <name type="scientific">Pseudogymnoascus destructans</name>
    <dbReference type="NCBI Taxonomy" id="655981"/>
    <lineage>
        <taxon>Eukaryota</taxon>
        <taxon>Fungi</taxon>
        <taxon>Dikarya</taxon>
        <taxon>Ascomycota</taxon>
        <taxon>Pezizomycotina</taxon>
        <taxon>Leotiomycetes</taxon>
        <taxon>Thelebolales</taxon>
        <taxon>Thelebolaceae</taxon>
        <taxon>Pseudogymnoascus</taxon>
    </lineage>
</organism>
<evidence type="ECO:0000313" key="1">
    <source>
        <dbReference type="EMBL" id="OAF60035.1"/>
    </source>
</evidence>
<reference evidence="1" key="1">
    <citation type="submission" date="2016-03" db="EMBL/GenBank/DDBJ databases">
        <title>Updated assembly of Pseudogymnoascus destructans, the fungus causing white-nose syndrome of bats.</title>
        <authorList>
            <person name="Palmer J.M."/>
            <person name="Drees K.P."/>
            <person name="Foster J.T."/>
            <person name="Lindner D.L."/>
        </authorList>
    </citation>
    <scope>NUCLEOTIDE SEQUENCE [LARGE SCALE GENOMIC DNA]</scope>
    <source>
        <strain evidence="1">20631-21</strain>
    </source>
</reference>
<sequence length="124" mass="13429">MSVSALGTAHLQQTKLSTKAVEPIADWLSTLPFTPAEVEFDTLNHPQLKAKMTPLLTEDGFIDRGLWWYWGGGGETDNPVRGSSIYALDDILDCSGGAKINMQRQYLGAVADGIHAQCVLPARA</sequence>
<dbReference type="EMBL" id="KV441392">
    <property type="protein sequence ID" value="OAF60035.1"/>
    <property type="molecule type" value="Genomic_DNA"/>
</dbReference>
<dbReference type="AlphaFoldDB" id="A0A177AD54"/>
<dbReference type="GeneID" id="36286183"/>
<proteinExistence type="predicted"/>
<protein>
    <submittedName>
        <fullName evidence="1">Uncharacterized protein</fullName>
    </submittedName>
</protein>
<dbReference type="RefSeq" id="XP_024325317.1">
    <property type="nucleotide sequence ID" value="XM_024466755.1"/>
</dbReference>
<name>A0A177AD54_9PEZI</name>
<gene>
    <name evidence="1" type="ORF">VC83_03106</name>
</gene>
<dbReference type="Proteomes" id="UP000077154">
    <property type="component" value="Unassembled WGS sequence"/>
</dbReference>
<accession>A0A177AD54</accession>